<feature type="non-terminal residue" evidence="1">
    <location>
        <position position="69"/>
    </location>
</feature>
<name>X0T9J9_9ZZZZ</name>
<accession>X0T9J9</accession>
<dbReference type="AlphaFoldDB" id="X0T9J9"/>
<proteinExistence type="predicted"/>
<comment type="caution">
    <text evidence="1">The sequence shown here is derived from an EMBL/GenBank/DDBJ whole genome shotgun (WGS) entry which is preliminary data.</text>
</comment>
<evidence type="ECO:0000313" key="1">
    <source>
        <dbReference type="EMBL" id="GAF89884.1"/>
    </source>
</evidence>
<protein>
    <submittedName>
        <fullName evidence="1">Uncharacterized protein</fullName>
    </submittedName>
</protein>
<dbReference type="EMBL" id="BARS01015387">
    <property type="protein sequence ID" value="GAF89884.1"/>
    <property type="molecule type" value="Genomic_DNA"/>
</dbReference>
<reference evidence="1" key="1">
    <citation type="journal article" date="2014" name="Front. Microbiol.">
        <title>High frequency of phylogenetically diverse reductive dehalogenase-homologous genes in deep subseafloor sedimentary metagenomes.</title>
        <authorList>
            <person name="Kawai M."/>
            <person name="Futagami T."/>
            <person name="Toyoda A."/>
            <person name="Takaki Y."/>
            <person name="Nishi S."/>
            <person name="Hori S."/>
            <person name="Arai W."/>
            <person name="Tsubouchi T."/>
            <person name="Morono Y."/>
            <person name="Uchiyama I."/>
            <person name="Ito T."/>
            <person name="Fujiyama A."/>
            <person name="Inagaki F."/>
            <person name="Takami H."/>
        </authorList>
    </citation>
    <scope>NUCLEOTIDE SEQUENCE</scope>
    <source>
        <strain evidence="1">Expedition CK06-06</strain>
    </source>
</reference>
<organism evidence="1">
    <name type="scientific">marine sediment metagenome</name>
    <dbReference type="NCBI Taxonomy" id="412755"/>
    <lineage>
        <taxon>unclassified sequences</taxon>
        <taxon>metagenomes</taxon>
        <taxon>ecological metagenomes</taxon>
    </lineage>
</organism>
<gene>
    <name evidence="1" type="ORF">S01H1_25467</name>
</gene>
<sequence length="69" mass="8441">MKKDRRHLPKKKERYDIVTKLYNAFTVKDMTLKEFRIAYERETSPRNMKKELKELVRFRSHQRTQGAVA</sequence>